<keyword evidence="2" id="KW-0472">Membrane</keyword>
<accession>A0A3B1A9X1</accession>
<proteinExistence type="predicted"/>
<feature type="region of interest" description="Disordered" evidence="1">
    <location>
        <begin position="130"/>
        <end position="150"/>
    </location>
</feature>
<name>A0A3B1A9X1_9ZZZZ</name>
<organism evidence="3">
    <name type="scientific">hydrothermal vent metagenome</name>
    <dbReference type="NCBI Taxonomy" id="652676"/>
    <lineage>
        <taxon>unclassified sequences</taxon>
        <taxon>metagenomes</taxon>
        <taxon>ecological metagenomes</taxon>
    </lineage>
</organism>
<evidence type="ECO:0000256" key="2">
    <source>
        <dbReference type="SAM" id="Phobius"/>
    </source>
</evidence>
<dbReference type="EMBL" id="UOFW01000015">
    <property type="protein sequence ID" value="VAX02529.1"/>
    <property type="molecule type" value="Genomic_DNA"/>
</dbReference>
<gene>
    <name evidence="3" type="ORF">MNBD_ALPHA03-2035</name>
</gene>
<protein>
    <submittedName>
        <fullName evidence="3">Uncharacterized protein</fullName>
    </submittedName>
</protein>
<reference evidence="3" key="1">
    <citation type="submission" date="2018-06" db="EMBL/GenBank/DDBJ databases">
        <authorList>
            <person name="Zhirakovskaya E."/>
        </authorList>
    </citation>
    <scope>NUCLEOTIDE SEQUENCE</scope>
</reference>
<sequence>MSDENEKSSWLQPLPEEYTDEGDMTGRRMFVAALTVIILAIFGGLIWYSYMEGANNGPVPVVRADNSVIKVKPENPGGLEVLNQDKNVFNRVTSGETEQGESLGASAELPLDRPRIKMPEKIVDTTIVASPKENDQGESLVVKPETVAET</sequence>
<evidence type="ECO:0000256" key="1">
    <source>
        <dbReference type="SAM" id="MobiDB-lite"/>
    </source>
</evidence>
<feature type="transmembrane region" description="Helical" evidence="2">
    <location>
        <begin position="30"/>
        <end position="50"/>
    </location>
</feature>
<dbReference type="AlphaFoldDB" id="A0A3B1A9X1"/>
<evidence type="ECO:0000313" key="3">
    <source>
        <dbReference type="EMBL" id="VAX02529.1"/>
    </source>
</evidence>
<keyword evidence="2" id="KW-1133">Transmembrane helix</keyword>
<keyword evidence="2" id="KW-0812">Transmembrane</keyword>
<feature type="non-terminal residue" evidence="3">
    <location>
        <position position="150"/>
    </location>
</feature>